<feature type="compositionally biased region" description="Basic and acidic residues" evidence="1">
    <location>
        <begin position="10"/>
        <end position="32"/>
    </location>
</feature>
<feature type="region of interest" description="Disordered" evidence="1">
    <location>
        <begin position="82"/>
        <end position="119"/>
    </location>
</feature>
<sequence>MKFKWHKRKSMAEKLAGRQAAEKRRRWKEPTRAEVRALGPKKFNLSAHATQRIRQLVRSDTKYGQIDYRDHRRLKPQDRVPRSLELPATPPGFWDIEDPRPPTVKSSEDSGNLTFNIPQ</sequence>
<organism evidence="2">
    <name type="scientific">viral metagenome</name>
    <dbReference type="NCBI Taxonomy" id="1070528"/>
    <lineage>
        <taxon>unclassified sequences</taxon>
        <taxon>metagenomes</taxon>
        <taxon>organismal metagenomes</taxon>
    </lineage>
</organism>
<evidence type="ECO:0000256" key="1">
    <source>
        <dbReference type="SAM" id="MobiDB-lite"/>
    </source>
</evidence>
<reference evidence="2" key="1">
    <citation type="journal article" date="2020" name="Nature">
        <title>Giant virus diversity and host interactions through global metagenomics.</title>
        <authorList>
            <person name="Schulz F."/>
            <person name="Roux S."/>
            <person name="Paez-Espino D."/>
            <person name="Jungbluth S."/>
            <person name="Walsh D.A."/>
            <person name="Denef V.J."/>
            <person name="McMahon K.D."/>
            <person name="Konstantinidis K.T."/>
            <person name="Eloe-Fadrosh E.A."/>
            <person name="Kyrpides N.C."/>
            <person name="Woyke T."/>
        </authorList>
    </citation>
    <scope>NUCLEOTIDE SEQUENCE</scope>
    <source>
        <strain evidence="2">GVMAG-M-3300018080-19</strain>
    </source>
</reference>
<protein>
    <submittedName>
        <fullName evidence="2">Uncharacterized protein</fullName>
    </submittedName>
</protein>
<feature type="compositionally biased region" description="Polar residues" evidence="1">
    <location>
        <begin position="109"/>
        <end position="119"/>
    </location>
</feature>
<proteinExistence type="predicted"/>
<feature type="region of interest" description="Disordered" evidence="1">
    <location>
        <begin position="1"/>
        <end position="32"/>
    </location>
</feature>
<evidence type="ECO:0000313" key="2">
    <source>
        <dbReference type="EMBL" id="QHS93827.1"/>
    </source>
</evidence>
<name>A0A6C0BN38_9ZZZZ</name>
<dbReference type="AlphaFoldDB" id="A0A6C0BN38"/>
<dbReference type="EMBL" id="MN739210">
    <property type="protein sequence ID" value="QHS93827.1"/>
    <property type="molecule type" value="Genomic_DNA"/>
</dbReference>
<accession>A0A6C0BN38</accession>